<comment type="caution">
    <text evidence="1">The sequence shown here is derived from an EMBL/GenBank/DDBJ whole genome shotgun (WGS) entry which is preliminary data.</text>
</comment>
<dbReference type="EMBL" id="DUZY01000005">
    <property type="protein sequence ID" value="DAD40025.1"/>
    <property type="molecule type" value="Genomic_DNA"/>
</dbReference>
<proteinExistence type="predicted"/>
<accession>A0A822Z997</accession>
<protein>
    <submittedName>
        <fullName evidence="1">Uncharacterized protein</fullName>
    </submittedName>
</protein>
<reference evidence="1 2" key="1">
    <citation type="journal article" date="2020" name="Mol. Biol. Evol.">
        <title>Distinct Expression and Methylation Patterns for Genes with Different Fates following a Single Whole-Genome Duplication in Flowering Plants.</title>
        <authorList>
            <person name="Shi T."/>
            <person name="Rahmani R.S."/>
            <person name="Gugger P.F."/>
            <person name="Wang M."/>
            <person name="Li H."/>
            <person name="Zhang Y."/>
            <person name="Li Z."/>
            <person name="Wang Q."/>
            <person name="Van de Peer Y."/>
            <person name="Marchal K."/>
            <person name="Chen J."/>
        </authorList>
    </citation>
    <scope>NUCLEOTIDE SEQUENCE [LARGE SCALE GENOMIC DNA]</scope>
    <source>
        <tissue evidence="1">Leaf</tissue>
    </source>
</reference>
<evidence type="ECO:0000313" key="1">
    <source>
        <dbReference type="EMBL" id="DAD40025.1"/>
    </source>
</evidence>
<sequence>MDPLDCPCLGPCGPHQPIFILNG</sequence>
<name>A0A822Z997_NELNU</name>
<keyword evidence="2" id="KW-1185">Reference proteome</keyword>
<gene>
    <name evidence="1" type="ORF">HUJ06_014348</name>
</gene>
<evidence type="ECO:0000313" key="2">
    <source>
        <dbReference type="Proteomes" id="UP000607653"/>
    </source>
</evidence>
<dbReference type="AlphaFoldDB" id="A0A822Z997"/>
<organism evidence="1 2">
    <name type="scientific">Nelumbo nucifera</name>
    <name type="common">Sacred lotus</name>
    <dbReference type="NCBI Taxonomy" id="4432"/>
    <lineage>
        <taxon>Eukaryota</taxon>
        <taxon>Viridiplantae</taxon>
        <taxon>Streptophyta</taxon>
        <taxon>Embryophyta</taxon>
        <taxon>Tracheophyta</taxon>
        <taxon>Spermatophyta</taxon>
        <taxon>Magnoliopsida</taxon>
        <taxon>Proteales</taxon>
        <taxon>Nelumbonaceae</taxon>
        <taxon>Nelumbo</taxon>
    </lineage>
</organism>
<dbReference type="Proteomes" id="UP000607653">
    <property type="component" value="Unassembled WGS sequence"/>
</dbReference>